<evidence type="ECO:0000256" key="11">
    <source>
        <dbReference type="ARBA" id="ARBA00023273"/>
    </source>
</evidence>
<evidence type="ECO:0000256" key="6">
    <source>
        <dbReference type="ARBA" id="ARBA00022775"/>
    </source>
</evidence>
<dbReference type="PROSITE" id="PS00217">
    <property type="entry name" value="SUGAR_TRANSPORT_2"/>
    <property type="match status" value="1"/>
</dbReference>
<dbReference type="Ensembl" id="ENSMALT00000008939.1">
    <property type="protein sequence ID" value="ENSMALP00000008757.1"/>
    <property type="gene ID" value="ENSMALG00000006210.1"/>
</dbReference>
<feature type="transmembrane region" description="Helical" evidence="18">
    <location>
        <begin position="184"/>
        <end position="202"/>
    </location>
</feature>
<dbReference type="GO" id="GO:0006836">
    <property type="term" value="P:neurotransmitter transport"/>
    <property type="evidence" value="ECO:0007669"/>
    <property type="project" value="UniProtKB-KW"/>
</dbReference>
<keyword evidence="5 18" id="KW-0812">Transmembrane</keyword>
<feature type="transmembrane region" description="Helical" evidence="18">
    <location>
        <begin position="208"/>
        <end position="232"/>
    </location>
</feature>
<keyword evidence="21" id="KW-1185">Reference proteome</keyword>
<dbReference type="FunFam" id="1.20.1250.20:FF:000014">
    <property type="entry name" value="synaptic vesicle glycoprotein 2A"/>
    <property type="match status" value="1"/>
</dbReference>
<keyword evidence="8" id="KW-0770">Synapse</keyword>
<dbReference type="Gene3D" id="1.20.1250.20">
    <property type="entry name" value="MFS general substrate transporter like domains"/>
    <property type="match status" value="2"/>
</dbReference>
<dbReference type="InterPro" id="IPR005828">
    <property type="entry name" value="MFS_sugar_transport-like"/>
</dbReference>
<proteinExistence type="inferred from homology"/>
<dbReference type="PROSITE" id="PS50850">
    <property type="entry name" value="MFS"/>
    <property type="match status" value="1"/>
</dbReference>
<dbReference type="InterPro" id="IPR020846">
    <property type="entry name" value="MFS_dom"/>
</dbReference>
<dbReference type="Pfam" id="PF00083">
    <property type="entry name" value="Sugar_tr"/>
    <property type="match status" value="2"/>
</dbReference>
<evidence type="ECO:0000256" key="12">
    <source>
        <dbReference type="ARBA" id="ARBA00023329"/>
    </source>
</evidence>
<protein>
    <recommendedName>
        <fullName evidence="16">Synaptic vesicle glycoprotein 2A</fullName>
    </recommendedName>
</protein>
<sequence length="678" mass="76474">TRPFSYKDNYDWIGGGSQDGGYYRGDSQAANDDDGGHSDSTEGHDEDDEIYEGEYQGIPRADSGKGSLAGGPGSVRAGAQQFRDIGVSEAERRKDQEELAQQYETILQECGHGKFQWTLYFVLGLALMADGVEIFVVGFVLPSAEKDMCLSEPNKSMLGLIVYFGMMVGAFLWGALADRIGRRQSLLICLSINSIFSFFSSFVQGYSTFLFCRLLSGVGIGGSIPIVFSFYSEFLSQEKRGEHLSWLCMFWMIGGIYASAMAWAIIPHYGWSFQMGSAYQFHSWRVFVLVCAFPSVAAIAALNAMPESPRFYLENGKHDEGWMILKLVHDTNMRAKGYPEKVFSVSISEKNNNHSDCFIQHFWHILKNLLACFSPEYKRTTFMLMAVWFTMSFSYYGLTVWFPDMIKYIQKQEYESKTKTFTKEEVKHVTFNFTLENQVHRQGHYFNDKFLNLKLKSMVFEDSVFEECYFEDITSTHTFFRNCTFIASLFYNTDLFKYRFIDCKLINSTFLHNKEGCMLDFSDDFNNAYMIYFVNFLGTLAVLPGNIVSALLMDKIGRLRMLAGSSIISCVSCFFLIFGNTESGMIALLCLFGGISIASWNALDVITVELYPSDKRYPETTFGFLNALCKVAAVLGISIFQSFVGITKAVPIIFAAGALATGSFLATKLPETRGQVLQ</sequence>
<dbReference type="AlphaFoldDB" id="A0A3Q3J666"/>
<comment type="function">
    <text evidence="14">Plays a role in the control of regulated secretion in neural and endocrine cells, enhancing selectively low-frequency neurotransmission. Positively regulates vesicle fusion by maintaining the readily releasable pool of secretory vesicles.</text>
</comment>
<dbReference type="GO" id="GO:0007268">
    <property type="term" value="P:chemical synaptic transmission"/>
    <property type="evidence" value="ECO:0007669"/>
    <property type="project" value="InterPro"/>
</dbReference>
<evidence type="ECO:0000313" key="20">
    <source>
        <dbReference type="Ensembl" id="ENSMALP00000008757.1"/>
    </source>
</evidence>
<feature type="transmembrane region" description="Helical" evidence="18">
    <location>
        <begin position="649"/>
        <end position="667"/>
    </location>
</feature>
<dbReference type="SUPFAM" id="SSF103473">
    <property type="entry name" value="MFS general substrate transporter"/>
    <property type="match status" value="2"/>
</dbReference>
<evidence type="ECO:0000256" key="3">
    <source>
        <dbReference type="ARBA" id="ARBA00022448"/>
    </source>
</evidence>
<dbReference type="InterPro" id="IPR036259">
    <property type="entry name" value="MFS_trans_sf"/>
</dbReference>
<keyword evidence="3" id="KW-0813">Transport</keyword>
<dbReference type="GO" id="GO:0030672">
    <property type="term" value="C:synaptic vesicle membrane"/>
    <property type="evidence" value="ECO:0007669"/>
    <property type="project" value="UniProtKB-SubCell"/>
</dbReference>
<feature type="compositionally biased region" description="Basic and acidic residues" evidence="17">
    <location>
        <begin position="34"/>
        <end position="43"/>
    </location>
</feature>
<feature type="transmembrane region" description="Helical" evidence="18">
    <location>
        <begin position="559"/>
        <end position="578"/>
    </location>
</feature>
<name>A0A3Q3J666_MONAL</name>
<keyword evidence="9 18" id="KW-0472">Membrane</keyword>
<dbReference type="FunFam" id="1.20.1250.20:FF:000009">
    <property type="entry name" value="Synaptic vesicle glycoprotein 2A"/>
    <property type="match status" value="1"/>
</dbReference>
<evidence type="ECO:0000256" key="16">
    <source>
        <dbReference type="ARBA" id="ARBA00040802"/>
    </source>
</evidence>
<comment type="subcellular location">
    <subcellularLocation>
        <location evidence="1">Cytoplasmic vesicle</location>
        <location evidence="1">Secretory vesicle</location>
        <location evidence="1">Synaptic vesicle membrane</location>
        <topology evidence="1">Multi-pass membrane protein</topology>
    </subcellularLocation>
    <subcellularLocation>
        <location evidence="13">Presynapse</location>
    </subcellularLocation>
</comment>
<feature type="transmembrane region" description="Helical" evidence="18">
    <location>
        <begin position="117"/>
        <end position="140"/>
    </location>
</feature>
<evidence type="ECO:0000256" key="18">
    <source>
        <dbReference type="SAM" id="Phobius"/>
    </source>
</evidence>
<keyword evidence="12" id="KW-0968">Cytoplasmic vesicle</keyword>
<keyword evidence="4" id="KW-0597">Phosphoprotein</keyword>
<evidence type="ECO:0000256" key="1">
    <source>
        <dbReference type="ARBA" id="ARBA00004644"/>
    </source>
</evidence>
<feature type="transmembrane region" description="Helical" evidence="18">
    <location>
        <begin position="244"/>
        <end position="266"/>
    </location>
</feature>
<keyword evidence="6" id="KW-0532">Neurotransmitter transport</keyword>
<evidence type="ECO:0000259" key="19">
    <source>
        <dbReference type="PROSITE" id="PS50850"/>
    </source>
</evidence>
<evidence type="ECO:0000256" key="9">
    <source>
        <dbReference type="ARBA" id="ARBA00023136"/>
    </source>
</evidence>
<comment type="similarity">
    <text evidence="2">Belongs to the major facilitator superfamily.</text>
</comment>
<feature type="transmembrane region" description="Helical" evidence="18">
    <location>
        <begin position="584"/>
        <end position="603"/>
    </location>
</feature>
<organism evidence="20 21">
    <name type="scientific">Monopterus albus</name>
    <name type="common">Swamp eel</name>
    <dbReference type="NCBI Taxonomy" id="43700"/>
    <lineage>
        <taxon>Eukaryota</taxon>
        <taxon>Metazoa</taxon>
        <taxon>Chordata</taxon>
        <taxon>Craniata</taxon>
        <taxon>Vertebrata</taxon>
        <taxon>Euteleostomi</taxon>
        <taxon>Actinopterygii</taxon>
        <taxon>Neopterygii</taxon>
        <taxon>Teleostei</taxon>
        <taxon>Neoteleostei</taxon>
        <taxon>Acanthomorphata</taxon>
        <taxon>Anabantaria</taxon>
        <taxon>Synbranchiformes</taxon>
        <taxon>Synbranchidae</taxon>
        <taxon>Monopterus</taxon>
    </lineage>
</organism>
<evidence type="ECO:0000256" key="13">
    <source>
        <dbReference type="ARBA" id="ARBA00034106"/>
    </source>
</evidence>
<dbReference type="NCBIfam" id="TIGR01299">
    <property type="entry name" value="synapt_SV2"/>
    <property type="match status" value="1"/>
</dbReference>
<evidence type="ECO:0000256" key="7">
    <source>
        <dbReference type="ARBA" id="ARBA00022989"/>
    </source>
</evidence>
<evidence type="ECO:0000256" key="15">
    <source>
        <dbReference type="ARBA" id="ARBA00038707"/>
    </source>
</evidence>
<evidence type="ECO:0000256" key="8">
    <source>
        <dbReference type="ARBA" id="ARBA00023018"/>
    </source>
</evidence>
<dbReference type="InterPro" id="IPR055415">
    <property type="entry name" value="LD_SV2"/>
</dbReference>
<feature type="transmembrane region" description="Helical" evidence="18">
    <location>
        <begin position="529"/>
        <end position="552"/>
    </location>
</feature>
<evidence type="ECO:0000256" key="14">
    <source>
        <dbReference type="ARBA" id="ARBA00037074"/>
    </source>
</evidence>
<dbReference type="PANTHER" id="PTHR23511:SF11">
    <property type="entry name" value="SYNAPTIC VESICLE GLYCOPROTEIN 2A"/>
    <property type="match status" value="1"/>
</dbReference>
<dbReference type="Gene3D" id="2.160.20.80">
    <property type="entry name" value="E3 ubiquitin-protein ligase SopA"/>
    <property type="match status" value="1"/>
</dbReference>
<evidence type="ECO:0000256" key="10">
    <source>
        <dbReference type="ARBA" id="ARBA00023180"/>
    </source>
</evidence>
<comment type="subunit">
    <text evidence="15">Interacts with SYT1/synaptotagmin-1 in a calcium-dependent manner. Binds the adapter protein complex AP-2.</text>
</comment>
<dbReference type="Proteomes" id="UP000261600">
    <property type="component" value="Unplaced"/>
</dbReference>
<keyword evidence="11" id="KW-0966">Cell projection</keyword>
<dbReference type="InterPro" id="IPR022308">
    <property type="entry name" value="SV2"/>
</dbReference>
<dbReference type="PANTHER" id="PTHR23511">
    <property type="entry name" value="SYNAPTIC VESICLE GLYCOPROTEIN 2"/>
    <property type="match status" value="1"/>
</dbReference>
<feature type="transmembrane region" description="Helical" evidence="18">
    <location>
        <begin position="624"/>
        <end position="643"/>
    </location>
</feature>
<feature type="region of interest" description="Disordered" evidence="17">
    <location>
        <begin position="1"/>
        <end position="76"/>
    </location>
</feature>
<accession>A0A3Q3J666</accession>
<keyword evidence="10" id="KW-0325">Glycoprotein</keyword>
<feature type="transmembrane region" description="Helical" evidence="18">
    <location>
        <begin position="286"/>
        <end position="305"/>
    </location>
</feature>
<dbReference type="GO" id="GO:0043005">
    <property type="term" value="C:neuron projection"/>
    <property type="evidence" value="ECO:0007669"/>
    <property type="project" value="TreeGrafter"/>
</dbReference>
<feature type="domain" description="Major facilitator superfamily (MFS) profile" evidence="19">
    <location>
        <begin position="119"/>
        <end position="673"/>
    </location>
</feature>
<dbReference type="FunFam" id="2.160.20.80:FF:000001">
    <property type="entry name" value="Synaptic vesicle glycoprotein 2A"/>
    <property type="match status" value="1"/>
</dbReference>
<evidence type="ECO:0000256" key="17">
    <source>
        <dbReference type="SAM" id="MobiDB-lite"/>
    </source>
</evidence>
<evidence type="ECO:0000256" key="5">
    <source>
        <dbReference type="ARBA" id="ARBA00022692"/>
    </source>
</evidence>
<evidence type="ECO:0000256" key="2">
    <source>
        <dbReference type="ARBA" id="ARBA00008335"/>
    </source>
</evidence>
<feature type="transmembrane region" description="Helical" evidence="18">
    <location>
        <begin position="160"/>
        <end position="177"/>
    </location>
</feature>
<feature type="compositionally biased region" description="Gly residues" evidence="17">
    <location>
        <begin position="13"/>
        <end position="23"/>
    </location>
</feature>
<keyword evidence="7 18" id="KW-1133">Transmembrane helix</keyword>
<reference evidence="20" key="1">
    <citation type="submission" date="2025-08" db="UniProtKB">
        <authorList>
            <consortium name="Ensembl"/>
        </authorList>
    </citation>
    <scope>IDENTIFICATION</scope>
</reference>
<feature type="transmembrane region" description="Helical" evidence="18">
    <location>
        <begin position="382"/>
        <end position="402"/>
    </location>
</feature>
<reference evidence="20" key="2">
    <citation type="submission" date="2025-09" db="UniProtKB">
        <authorList>
            <consortium name="Ensembl"/>
        </authorList>
    </citation>
    <scope>IDENTIFICATION</scope>
</reference>
<dbReference type="InterPro" id="IPR005829">
    <property type="entry name" value="Sugar_transporter_CS"/>
</dbReference>
<dbReference type="Pfam" id="PF23894">
    <property type="entry name" value="LD_SV2"/>
    <property type="match status" value="1"/>
</dbReference>
<evidence type="ECO:0000256" key="4">
    <source>
        <dbReference type="ARBA" id="ARBA00022553"/>
    </source>
</evidence>
<dbReference type="GO" id="GO:0022857">
    <property type="term" value="F:transmembrane transporter activity"/>
    <property type="evidence" value="ECO:0007669"/>
    <property type="project" value="InterPro"/>
</dbReference>
<dbReference type="SUPFAM" id="SSF141571">
    <property type="entry name" value="Pentapeptide repeat-like"/>
    <property type="match status" value="1"/>
</dbReference>
<evidence type="ECO:0000313" key="21">
    <source>
        <dbReference type="Proteomes" id="UP000261600"/>
    </source>
</evidence>